<feature type="transmembrane region" description="Helical" evidence="1">
    <location>
        <begin position="197"/>
        <end position="230"/>
    </location>
</feature>
<organism evidence="3 4">
    <name type="scientific">Paenibacillus algorifonticola</name>
    <dbReference type="NCBI Taxonomy" id="684063"/>
    <lineage>
        <taxon>Bacteria</taxon>
        <taxon>Bacillati</taxon>
        <taxon>Bacillota</taxon>
        <taxon>Bacilli</taxon>
        <taxon>Bacillales</taxon>
        <taxon>Paenibacillaceae</taxon>
        <taxon>Paenibacillus</taxon>
    </lineage>
</organism>
<dbReference type="InterPro" id="IPR046278">
    <property type="entry name" value="DUF6311"/>
</dbReference>
<dbReference type="OrthoDB" id="9767863at2"/>
<gene>
    <name evidence="3" type="ORF">SAMN04487969_10897</name>
</gene>
<reference evidence="4" key="1">
    <citation type="submission" date="2016-10" db="EMBL/GenBank/DDBJ databases">
        <authorList>
            <person name="Varghese N."/>
            <person name="Submissions S."/>
        </authorList>
    </citation>
    <scope>NUCLEOTIDE SEQUENCE [LARGE SCALE GENOMIC DNA]</scope>
    <source>
        <strain evidence="4">CGMCC 1.10223</strain>
    </source>
</reference>
<feature type="transmembrane region" description="Helical" evidence="1">
    <location>
        <begin position="156"/>
        <end position="173"/>
    </location>
</feature>
<keyword evidence="1" id="KW-1133">Transmembrane helix</keyword>
<protein>
    <submittedName>
        <fullName evidence="3">Phosphoglycerol transferase</fullName>
    </submittedName>
</protein>
<feature type="transmembrane region" description="Helical" evidence="1">
    <location>
        <begin position="319"/>
        <end position="339"/>
    </location>
</feature>
<dbReference type="Pfam" id="PF19830">
    <property type="entry name" value="DUF6311"/>
    <property type="match status" value="1"/>
</dbReference>
<feature type="transmembrane region" description="Helical" evidence="1">
    <location>
        <begin position="242"/>
        <end position="262"/>
    </location>
</feature>
<evidence type="ECO:0000313" key="3">
    <source>
        <dbReference type="EMBL" id="SFE86189.1"/>
    </source>
</evidence>
<feature type="transmembrane region" description="Helical" evidence="1">
    <location>
        <begin position="360"/>
        <end position="381"/>
    </location>
</feature>
<sequence>MSVLLRQLNKPVYLYSSVILISFFILIWSLQLWKADLSIPFVYAGDGLLHGEIIKGIINNGWYLNNYYTGAPFGQEFYDFPISDGLFILMYKLLSLFTSNYALIFNLFYLIGFILTSITSFFVLRHFSVAYWPSLLTSVLFTFTPYHFLRIYHLHLAAYFMIPLIIMVILWTCDQQKPIFYSMKNNKLSFSLKNKRAIISLIICVLTASSGVYYAFFSCVLLGGSLLVAIISKFRFRSLLSMFLLILTMAFTVLLNILPTIINNFSNGKNNGTAVRGFAESEIYGLRISQLIIPVDDHGIEILSKLISRYSGYPISSEGHAYIGLIAVIGLLLSLVYLYKKNNEGPFELINQISLLNLTAILFSTIGGFGSLFSLVVTQQIRAYSRMSIFIAFISLFILSISIDFFIKKYKIQYKIVIPIMVLLMIFGVIDQTGSSFIPQYDYNKDQYIKDKKYFETIESELSKDSMVLQLPYVPFPENPSVVNMTDYEHFKGYLHTKNLRWSYGAMKGRTAADWLKDISSNDTAQLIQKASYAGFEGIYIDRYGYVDGGLQIEKELSDILQQQPLESEDKRRSFYNLTSYNKHNKSQYTDEEWSKISYDTLHTVIVDWRNTSVEGTKENNWRWFPNEAVLDINNTSDVEQTISLDMSFISGEIELSSLSITSDFFEDNLMISSEGKQYKRKLTVPPGKHEILIQSNAKRIYAPEDARYLVFRIANFKWEKDN</sequence>
<keyword evidence="1" id="KW-0812">Transmembrane</keyword>
<dbReference type="AlphaFoldDB" id="A0A1I2E0H6"/>
<feature type="transmembrane region" description="Helical" evidence="1">
    <location>
        <begin position="414"/>
        <end position="430"/>
    </location>
</feature>
<dbReference type="GO" id="GO:0016740">
    <property type="term" value="F:transferase activity"/>
    <property type="evidence" value="ECO:0007669"/>
    <property type="project" value="UniProtKB-KW"/>
</dbReference>
<dbReference type="RefSeq" id="WP_046228869.1">
    <property type="nucleotide sequence ID" value="NZ_FONN01000008.1"/>
</dbReference>
<dbReference type="Proteomes" id="UP000183410">
    <property type="component" value="Unassembled WGS sequence"/>
</dbReference>
<keyword evidence="3" id="KW-0808">Transferase</keyword>
<keyword evidence="1" id="KW-0472">Membrane</keyword>
<evidence type="ECO:0000256" key="1">
    <source>
        <dbReference type="SAM" id="Phobius"/>
    </source>
</evidence>
<feature type="transmembrane region" description="Helical" evidence="1">
    <location>
        <begin position="12"/>
        <end position="33"/>
    </location>
</feature>
<name>A0A1I2E0H6_9BACL</name>
<proteinExistence type="predicted"/>
<evidence type="ECO:0000313" key="4">
    <source>
        <dbReference type="Proteomes" id="UP000183410"/>
    </source>
</evidence>
<feature type="transmembrane region" description="Helical" evidence="1">
    <location>
        <begin position="101"/>
        <end position="124"/>
    </location>
</feature>
<dbReference type="EMBL" id="FONN01000008">
    <property type="protein sequence ID" value="SFE86189.1"/>
    <property type="molecule type" value="Genomic_DNA"/>
</dbReference>
<feature type="transmembrane region" description="Helical" evidence="1">
    <location>
        <begin position="387"/>
        <end position="407"/>
    </location>
</feature>
<feature type="transmembrane region" description="Helical" evidence="1">
    <location>
        <begin position="130"/>
        <end position="149"/>
    </location>
</feature>
<accession>A0A1I2E0H6</accession>
<feature type="domain" description="DUF6311" evidence="2">
    <location>
        <begin position="86"/>
        <end position="345"/>
    </location>
</feature>
<keyword evidence="4" id="KW-1185">Reference proteome</keyword>
<evidence type="ECO:0000259" key="2">
    <source>
        <dbReference type="Pfam" id="PF19830"/>
    </source>
</evidence>